<reference evidence="1" key="2">
    <citation type="submission" date="2022-09" db="EMBL/GenBank/DDBJ databases">
        <title>Biosynthetic gene clusters of Dactylosporangioum fulvum.</title>
        <authorList>
            <person name="Caradec T."/>
        </authorList>
    </citation>
    <scope>NUCLEOTIDE SEQUENCE</scope>
    <source>
        <strain evidence="1">NRRL B-16292</strain>
    </source>
</reference>
<proteinExistence type="predicted"/>
<protein>
    <submittedName>
        <fullName evidence="1">Uncharacterized protein</fullName>
    </submittedName>
</protein>
<gene>
    <name evidence="1" type="ORF">Dfulv_36170</name>
</gene>
<name>A0ABY5VUP4_9ACTN</name>
<evidence type="ECO:0000313" key="1">
    <source>
        <dbReference type="EMBL" id="UWP80566.1"/>
    </source>
</evidence>
<organism evidence="1 2">
    <name type="scientific">Dactylosporangium fulvum</name>
    <dbReference type="NCBI Taxonomy" id="53359"/>
    <lineage>
        <taxon>Bacteria</taxon>
        <taxon>Bacillati</taxon>
        <taxon>Actinomycetota</taxon>
        <taxon>Actinomycetes</taxon>
        <taxon>Micromonosporales</taxon>
        <taxon>Micromonosporaceae</taxon>
        <taxon>Dactylosporangium</taxon>
    </lineage>
</organism>
<evidence type="ECO:0000313" key="2">
    <source>
        <dbReference type="Proteomes" id="UP001059617"/>
    </source>
</evidence>
<accession>A0ABY5VUP4</accession>
<dbReference type="Proteomes" id="UP001059617">
    <property type="component" value="Chromosome"/>
</dbReference>
<reference evidence="1" key="1">
    <citation type="submission" date="2021-04" db="EMBL/GenBank/DDBJ databases">
        <authorList>
            <person name="Hartkoorn R.C."/>
            <person name="Beaudoing E."/>
            <person name="Hot D."/>
        </authorList>
    </citation>
    <scope>NUCLEOTIDE SEQUENCE</scope>
    <source>
        <strain evidence="1">NRRL B-16292</strain>
    </source>
</reference>
<keyword evidence="2" id="KW-1185">Reference proteome</keyword>
<dbReference type="EMBL" id="CP073720">
    <property type="protein sequence ID" value="UWP80566.1"/>
    <property type="molecule type" value="Genomic_DNA"/>
</dbReference>
<dbReference type="RefSeq" id="WP_259858328.1">
    <property type="nucleotide sequence ID" value="NZ_BAAAST010000043.1"/>
</dbReference>
<sequence length="333" mass="34631">MLFLADVADQRTYGAAFYNETHAVYVGVSRPVGASAERLVNREDVTMFSGLRPFSVHGMYSSITAVAPPGCVIASAPDGRVRADGTLALTWSDLGDLVTQPRAGLGPWWRVTCGGVVRELDYHAMDQPPLFIKSPTVTERGQADPEMIANAMLDCRRVPGMAVDTPRAVWGGTLPGNTESIVVVTSTASDGSVHVCAFSGTGASMTLLVTGVAGGPLDLSRSVVPPWRDPNASKITTAAAPSGDILAVRLPASDGSALSDRLLVIAPVNATELRISGSSTIPLTGGVGVVTMPVPAQLNLTAVDATDQTIATLRVAEPTADGLLAGQGQMQRW</sequence>